<protein>
    <submittedName>
        <fullName evidence="2">Uncharacterized protein</fullName>
    </submittedName>
</protein>
<evidence type="ECO:0000313" key="3">
    <source>
        <dbReference type="Proteomes" id="UP000887013"/>
    </source>
</evidence>
<dbReference type="Proteomes" id="UP000887013">
    <property type="component" value="Unassembled WGS sequence"/>
</dbReference>
<sequence>GGGKNNSTQKEELNNSKVERKQFNSTATCAACSACTLKTKTKTVAGEKQLNSKAGEKQLNSKAGGKQLNSAAGGKQLNSAAGGKQLNSTSACAAFCRRIGFSYLLRIHFMTEC</sequence>
<dbReference type="EMBL" id="BMAW01049949">
    <property type="protein sequence ID" value="GFS73294.1"/>
    <property type="molecule type" value="Genomic_DNA"/>
</dbReference>
<dbReference type="AlphaFoldDB" id="A0A8X6MR64"/>
<name>A0A8X6MR64_NEPPI</name>
<comment type="caution">
    <text evidence="2">The sequence shown here is derived from an EMBL/GenBank/DDBJ whole genome shotgun (WGS) entry which is preliminary data.</text>
</comment>
<proteinExistence type="predicted"/>
<gene>
    <name evidence="2" type="ORF">NPIL_531731</name>
</gene>
<accession>A0A8X6MR64</accession>
<evidence type="ECO:0000313" key="2">
    <source>
        <dbReference type="EMBL" id="GFS73294.1"/>
    </source>
</evidence>
<reference evidence="2" key="1">
    <citation type="submission" date="2020-08" db="EMBL/GenBank/DDBJ databases">
        <title>Multicomponent nature underlies the extraordinary mechanical properties of spider dragline silk.</title>
        <authorList>
            <person name="Kono N."/>
            <person name="Nakamura H."/>
            <person name="Mori M."/>
            <person name="Yoshida Y."/>
            <person name="Ohtoshi R."/>
            <person name="Malay A.D."/>
            <person name="Moran D.A.P."/>
            <person name="Tomita M."/>
            <person name="Numata K."/>
            <person name="Arakawa K."/>
        </authorList>
    </citation>
    <scope>NUCLEOTIDE SEQUENCE</scope>
</reference>
<evidence type="ECO:0000256" key="1">
    <source>
        <dbReference type="SAM" id="MobiDB-lite"/>
    </source>
</evidence>
<keyword evidence="3" id="KW-1185">Reference proteome</keyword>
<feature type="region of interest" description="Disordered" evidence="1">
    <location>
        <begin position="47"/>
        <end position="83"/>
    </location>
</feature>
<feature type="non-terminal residue" evidence="2">
    <location>
        <position position="1"/>
    </location>
</feature>
<organism evidence="2 3">
    <name type="scientific">Nephila pilipes</name>
    <name type="common">Giant wood spider</name>
    <name type="synonym">Nephila maculata</name>
    <dbReference type="NCBI Taxonomy" id="299642"/>
    <lineage>
        <taxon>Eukaryota</taxon>
        <taxon>Metazoa</taxon>
        <taxon>Ecdysozoa</taxon>
        <taxon>Arthropoda</taxon>
        <taxon>Chelicerata</taxon>
        <taxon>Arachnida</taxon>
        <taxon>Araneae</taxon>
        <taxon>Araneomorphae</taxon>
        <taxon>Entelegynae</taxon>
        <taxon>Araneoidea</taxon>
        <taxon>Nephilidae</taxon>
        <taxon>Nephila</taxon>
    </lineage>
</organism>